<dbReference type="GO" id="GO:0032196">
    <property type="term" value="P:transposition"/>
    <property type="evidence" value="ECO:0007669"/>
    <property type="project" value="UniProtKB-KW"/>
</dbReference>
<evidence type="ECO:0000256" key="9">
    <source>
        <dbReference type="ARBA" id="ARBA00022884"/>
    </source>
</evidence>
<keyword evidence="2" id="KW-0507">mRNA processing</keyword>
<comment type="caution">
    <text evidence="21">The sequence shown here is derived from an EMBL/GenBank/DDBJ whole genome shotgun (WGS) entry which is preliminary data.</text>
</comment>
<dbReference type="InterPro" id="IPR036397">
    <property type="entry name" value="RNaseH_sf"/>
</dbReference>
<keyword evidence="12" id="KW-0808">Transferase</keyword>
<keyword evidence="11" id="KW-0695">RNA-directed DNA polymerase</keyword>
<dbReference type="InterPro" id="IPR036875">
    <property type="entry name" value="Znf_CCHC_sf"/>
</dbReference>
<evidence type="ECO:0000256" key="1">
    <source>
        <dbReference type="ARBA" id="ARBA00022578"/>
    </source>
</evidence>
<keyword evidence="17" id="KW-0862">Zinc</keyword>
<feature type="domain" description="Integrase catalytic" evidence="20">
    <location>
        <begin position="811"/>
        <end position="987"/>
    </location>
</feature>
<dbReference type="Proteomes" id="UP000235392">
    <property type="component" value="Unassembled WGS sequence"/>
</dbReference>
<dbReference type="GO" id="GO:0003964">
    <property type="term" value="F:RNA-directed DNA polymerase activity"/>
    <property type="evidence" value="ECO:0007669"/>
    <property type="project" value="UniProtKB-KW"/>
</dbReference>
<dbReference type="Pfam" id="PF25597">
    <property type="entry name" value="SH3_retrovirus"/>
    <property type="match status" value="1"/>
</dbReference>
<keyword evidence="6" id="KW-0255">Endonuclease</keyword>
<dbReference type="Pfam" id="PF07727">
    <property type="entry name" value="RVT_2"/>
    <property type="match status" value="1"/>
</dbReference>
<evidence type="ECO:0000256" key="16">
    <source>
        <dbReference type="ARBA" id="ARBA00049244"/>
    </source>
</evidence>
<dbReference type="InterPro" id="IPR001878">
    <property type="entry name" value="Znf_CCHC"/>
</dbReference>
<feature type="domain" description="CCHC-type" evidence="19">
    <location>
        <begin position="433"/>
        <end position="449"/>
    </location>
</feature>
<dbReference type="Gene3D" id="3.30.420.10">
    <property type="entry name" value="Ribonuclease H-like superfamily/Ribonuclease H"/>
    <property type="match status" value="1"/>
</dbReference>
<evidence type="ECO:0000256" key="5">
    <source>
        <dbReference type="ARBA" id="ARBA00022723"/>
    </source>
</evidence>
<evidence type="ECO:0000256" key="4">
    <source>
        <dbReference type="ARBA" id="ARBA00022722"/>
    </source>
</evidence>
<evidence type="ECO:0000256" key="3">
    <source>
        <dbReference type="ARBA" id="ARBA00022695"/>
    </source>
</evidence>
<keyword evidence="7" id="KW-0378">Hydrolase</keyword>
<feature type="compositionally biased region" description="Pro residues" evidence="18">
    <location>
        <begin position="1060"/>
        <end position="1074"/>
    </location>
</feature>
<dbReference type="InterPro" id="IPR039537">
    <property type="entry name" value="Retrotran_Ty1/copia-like"/>
</dbReference>
<evidence type="ECO:0000256" key="15">
    <source>
        <dbReference type="ARBA" id="ARBA00048173"/>
    </source>
</evidence>
<dbReference type="InterPro" id="IPR057670">
    <property type="entry name" value="SH3_retrovirus"/>
</dbReference>
<dbReference type="GO" id="GO:0003723">
    <property type="term" value="F:RNA binding"/>
    <property type="evidence" value="ECO:0007669"/>
    <property type="project" value="UniProtKB-KW"/>
</dbReference>
<dbReference type="EMBL" id="PGCI01000136">
    <property type="protein sequence ID" value="PLW37850.1"/>
    <property type="molecule type" value="Genomic_DNA"/>
</dbReference>
<evidence type="ECO:0000259" key="19">
    <source>
        <dbReference type="PROSITE" id="PS50158"/>
    </source>
</evidence>
<evidence type="ECO:0000256" key="11">
    <source>
        <dbReference type="ARBA" id="ARBA00022918"/>
    </source>
</evidence>
<evidence type="ECO:0000256" key="6">
    <source>
        <dbReference type="ARBA" id="ARBA00022759"/>
    </source>
</evidence>
<evidence type="ECO:0000256" key="17">
    <source>
        <dbReference type="PROSITE-ProRule" id="PRU00047"/>
    </source>
</evidence>
<evidence type="ECO:0000313" key="21">
    <source>
        <dbReference type="EMBL" id="PLW37850.1"/>
    </source>
</evidence>
<feature type="region of interest" description="Disordered" evidence="18">
    <location>
        <begin position="512"/>
        <end position="533"/>
    </location>
</feature>
<evidence type="ECO:0000256" key="2">
    <source>
        <dbReference type="ARBA" id="ARBA00022664"/>
    </source>
</evidence>
<feature type="compositionally biased region" description="Pro residues" evidence="18">
    <location>
        <begin position="1"/>
        <end position="10"/>
    </location>
</feature>
<proteinExistence type="predicted"/>
<keyword evidence="12" id="KW-0239">DNA-directed DNA polymerase</keyword>
<keyword evidence="8" id="KW-0460">Magnesium</keyword>
<dbReference type="InterPro" id="IPR043502">
    <property type="entry name" value="DNA/RNA_pol_sf"/>
</dbReference>
<keyword evidence="13" id="KW-0233">DNA recombination</keyword>
<keyword evidence="1" id="KW-0815">Transposition</keyword>
<feature type="compositionally biased region" description="Polar residues" evidence="18">
    <location>
        <begin position="50"/>
        <end position="64"/>
    </location>
</feature>
<keyword evidence="14" id="KW-0511">Multifunctional enzyme</keyword>
<keyword evidence="3" id="KW-0548">Nucleotidyltransferase</keyword>
<dbReference type="GO" id="GO:0004519">
    <property type="term" value="F:endonuclease activity"/>
    <property type="evidence" value="ECO:0007669"/>
    <property type="project" value="UniProtKB-KW"/>
</dbReference>
<organism evidence="21 22">
    <name type="scientific">Puccinia coronata f. sp. avenae</name>
    <dbReference type="NCBI Taxonomy" id="200324"/>
    <lineage>
        <taxon>Eukaryota</taxon>
        <taxon>Fungi</taxon>
        <taxon>Dikarya</taxon>
        <taxon>Basidiomycota</taxon>
        <taxon>Pucciniomycotina</taxon>
        <taxon>Pucciniomycetes</taxon>
        <taxon>Pucciniales</taxon>
        <taxon>Pucciniaceae</taxon>
        <taxon>Puccinia</taxon>
    </lineage>
</organism>
<keyword evidence="4" id="KW-0540">Nuclease</keyword>
<keyword evidence="5" id="KW-0479">Metal-binding</keyword>
<dbReference type="InterPro" id="IPR012337">
    <property type="entry name" value="RNaseH-like_sf"/>
</dbReference>
<evidence type="ECO:0000256" key="7">
    <source>
        <dbReference type="ARBA" id="ARBA00022801"/>
    </source>
</evidence>
<dbReference type="SMART" id="SM00343">
    <property type="entry name" value="ZnF_C2HC"/>
    <property type="match status" value="1"/>
</dbReference>
<dbReference type="GO" id="GO:0016787">
    <property type="term" value="F:hydrolase activity"/>
    <property type="evidence" value="ECO:0007669"/>
    <property type="project" value="UniProtKB-KW"/>
</dbReference>
<reference evidence="21 22" key="1">
    <citation type="submission" date="2017-11" db="EMBL/GenBank/DDBJ databases">
        <title>De novo assembly and phasing of dikaryotic genomes from two isolates of Puccinia coronata f. sp. avenae, the causal agent of oat crown rust.</title>
        <authorList>
            <person name="Miller M.E."/>
            <person name="Zhang Y."/>
            <person name="Omidvar V."/>
            <person name="Sperschneider J."/>
            <person name="Schwessinger B."/>
            <person name="Raley C."/>
            <person name="Palmer J.M."/>
            <person name="Garnica D."/>
            <person name="Upadhyaya N."/>
            <person name="Rathjen J."/>
            <person name="Taylor J.M."/>
            <person name="Park R.F."/>
            <person name="Dodds P.N."/>
            <person name="Hirsch C.D."/>
            <person name="Kianian S.F."/>
            <person name="Figueroa M."/>
        </authorList>
    </citation>
    <scope>NUCLEOTIDE SEQUENCE [LARGE SCALE GENOMIC DNA]</scope>
    <source>
        <strain evidence="21">12SD80</strain>
    </source>
</reference>
<dbReference type="InterPro" id="IPR001584">
    <property type="entry name" value="Integrase_cat-core"/>
</dbReference>
<comment type="catalytic activity">
    <reaction evidence="15">
        <text>DNA(n) + a 2'-deoxyribonucleoside 5'-triphosphate = DNA(n+1) + diphosphate</text>
        <dbReference type="Rhea" id="RHEA:22508"/>
        <dbReference type="Rhea" id="RHEA-COMP:17339"/>
        <dbReference type="Rhea" id="RHEA-COMP:17340"/>
        <dbReference type="ChEBI" id="CHEBI:33019"/>
        <dbReference type="ChEBI" id="CHEBI:61560"/>
        <dbReference type="ChEBI" id="CHEBI:173112"/>
        <dbReference type="EC" id="2.7.7.49"/>
    </reaction>
</comment>
<evidence type="ECO:0000256" key="18">
    <source>
        <dbReference type="SAM" id="MobiDB-lite"/>
    </source>
</evidence>
<dbReference type="Pfam" id="PF14223">
    <property type="entry name" value="Retrotran_gag_2"/>
    <property type="match status" value="1"/>
</dbReference>
<dbReference type="InterPro" id="IPR013103">
    <property type="entry name" value="RVT_2"/>
</dbReference>
<dbReference type="SUPFAM" id="SSF57756">
    <property type="entry name" value="Retrovirus zinc finger-like domains"/>
    <property type="match status" value="1"/>
</dbReference>
<keyword evidence="9" id="KW-0694">RNA-binding</keyword>
<feature type="region of interest" description="Disordered" evidence="18">
    <location>
        <begin position="1056"/>
        <end position="1094"/>
    </location>
</feature>
<dbReference type="GO" id="GO:0003887">
    <property type="term" value="F:DNA-directed DNA polymerase activity"/>
    <property type="evidence" value="ECO:0007669"/>
    <property type="project" value="UniProtKB-KW"/>
</dbReference>
<dbReference type="GO" id="GO:0015074">
    <property type="term" value="P:DNA integration"/>
    <property type="evidence" value="ECO:0007669"/>
    <property type="project" value="UniProtKB-KW"/>
</dbReference>
<dbReference type="PROSITE" id="PS50158">
    <property type="entry name" value="ZF_CCHC"/>
    <property type="match status" value="1"/>
</dbReference>
<dbReference type="SUPFAM" id="SSF56672">
    <property type="entry name" value="DNA/RNA polymerases"/>
    <property type="match status" value="1"/>
</dbReference>
<evidence type="ECO:0000256" key="8">
    <source>
        <dbReference type="ARBA" id="ARBA00022842"/>
    </source>
</evidence>
<dbReference type="GO" id="GO:0005634">
    <property type="term" value="C:nucleus"/>
    <property type="evidence" value="ECO:0007669"/>
    <property type="project" value="UniProtKB-ARBA"/>
</dbReference>
<dbReference type="GO" id="GO:0006310">
    <property type="term" value="P:DNA recombination"/>
    <property type="evidence" value="ECO:0007669"/>
    <property type="project" value="UniProtKB-KW"/>
</dbReference>
<name>A0A2N5UJB8_9BASI</name>
<keyword evidence="17" id="KW-0863">Zinc-finger</keyword>
<evidence type="ECO:0000256" key="12">
    <source>
        <dbReference type="ARBA" id="ARBA00022932"/>
    </source>
</evidence>
<dbReference type="CDD" id="cd09272">
    <property type="entry name" value="RNase_HI_RT_Ty1"/>
    <property type="match status" value="1"/>
</dbReference>
<dbReference type="PROSITE" id="PS50994">
    <property type="entry name" value="INTEGRASE"/>
    <property type="match status" value="1"/>
</dbReference>
<dbReference type="SUPFAM" id="SSF53098">
    <property type="entry name" value="Ribonuclease H-like"/>
    <property type="match status" value="1"/>
</dbReference>
<feature type="region of interest" description="Disordered" evidence="18">
    <location>
        <begin position="1"/>
        <end position="82"/>
    </location>
</feature>
<protein>
    <submittedName>
        <fullName evidence="21">Uncharacterized protein</fullName>
    </submittedName>
</protein>
<evidence type="ECO:0000256" key="10">
    <source>
        <dbReference type="ARBA" id="ARBA00022908"/>
    </source>
</evidence>
<dbReference type="PANTHER" id="PTHR42648">
    <property type="entry name" value="TRANSPOSASE, PUTATIVE-RELATED"/>
    <property type="match status" value="1"/>
</dbReference>
<dbReference type="GO" id="GO:0008270">
    <property type="term" value="F:zinc ion binding"/>
    <property type="evidence" value="ECO:0007669"/>
    <property type="project" value="UniProtKB-KW"/>
</dbReference>
<comment type="catalytic activity">
    <reaction evidence="16">
        <text>DNA(n) + a 2'-deoxyribonucleoside 5'-triphosphate = DNA(n+1) + diphosphate</text>
        <dbReference type="Rhea" id="RHEA:22508"/>
        <dbReference type="Rhea" id="RHEA-COMP:17339"/>
        <dbReference type="Rhea" id="RHEA-COMP:17340"/>
        <dbReference type="ChEBI" id="CHEBI:33019"/>
        <dbReference type="ChEBI" id="CHEBI:61560"/>
        <dbReference type="ChEBI" id="CHEBI:173112"/>
        <dbReference type="EC" id="2.7.7.7"/>
    </reaction>
</comment>
<dbReference type="PANTHER" id="PTHR42648:SF11">
    <property type="entry name" value="TRANSPOSON TY4-P GAG-POL POLYPROTEIN"/>
    <property type="match status" value="1"/>
</dbReference>
<dbReference type="Gene3D" id="4.10.60.10">
    <property type="entry name" value="Zinc finger, CCHC-type"/>
    <property type="match status" value="1"/>
</dbReference>
<evidence type="ECO:0000256" key="14">
    <source>
        <dbReference type="ARBA" id="ARBA00023268"/>
    </source>
</evidence>
<dbReference type="GO" id="GO:0006397">
    <property type="term" value="P:mRNA processing"/>
    <property type="evidence" value="ECO:0007669"/>
    <property type="project" value="UniProtKB-KW"/>
</dbReference>
<keyword evidence="10" id="KW-0229">DNA integration</keyword>
<gene>
    <name evidence="21" type="ORF">PCASD_05746</name>
</gene>
<accession>A0A2N5UJB8</accession>
<evidence type="ECO:0000256" key="13">
    <source>
        <dbReference type="ARBA" id="ARBA00023172"/>
    </source>
</evidence>
<evidence type="ECO:0000313" key="22">
    <source>
        <dbReference type="Proteomes" id="UP000235392"/>
    </source>
</evidence>
<evidence type="ECO:0000259" key="20">
    <source>
        <dbReference type="PROSITE" id="PS50994"/>
    </source>
</evidence>
<sequence>MSNNPPPTNPPLHSTNPPLHSSAARDSFIKDLPPSRVPSVAHSRVGRTSAAGSTMHSRVPSRNPSIIDHLDGSSLDAGSVNQTDGTRRLEHIFTNVLASSSGPTLADKTFRASQRHPIPSHPLPSIPPCLPSRVPTTAVRNPPAAAPTHQSTAQVPAMSREQADFETAQFALKQAKWISSTVSAITHTIKPEHQLKADGSNFSQWSRHLKEIGCTSLTGPEFFFTPCDNLSFDKIGRAVFLASVHQSLTSDLQEISSVRAMYENIRSKFQTVSRAAQMNLWYKLMSFKINPTAPTAGVASKLKDLYAKMKAVNVRMHGDALLGFILQSAIMSSPAGFKKDFKQRVELLIQNDAQLTCPTFPQLIHLFGICQQQHQLGAPQQTASVLVPLANNNSIMQISANAPDNFDLIAYLADVDEAEWTNALDFYAVTANKCWSCGGDNHYARDCPQKAQSRSTSKAIGTIVGTIYGRLPSGFQVTSNRFPNMSKRASHTTPSTSQQHARCLADYYRPRYSQGPNSHPGQSSATPQAQAQGQITAHAVEVNGLPDDLDDLNFNSMAIGEDVVSDPAIFDTGASHGFTGSKVFLHNFQLLKTPIPVSVATSGGGSFISGYGDLRIAMPEGNVVVLKKVLYYSFIISDRNHCALFTCIFEPKRNRWILPHPFLRTDDPLCNGPHLVHALFTSPVPTLLSSDMPEVSDHVMPTTLESIDDVEEIQPVHKKHRVKKPAADNIEPPNELADLFKQPVSKTPGYQWRPQPITNEEAQLLNYHRIFGHASLRHIRKIIKDKLGSGLPEALPAGQIHCPVCIIGKSTRINPLSSTCREIERLDIMAVDLIGPFQVDSVEGGKYIMTMRDVATGYCFVRILTHKWEAATHIMQIINRVENFTEKKVKTVRSDNGGEFVSAELATYFAGKGIVAERSLPYHHYQNGVIKRFNRTIANMAWTILMDSSLPQTFWSYAFSWAAHTLNRIPNKASGKLTPLEAFLKHRPQYGIFRVFGSTGYAHVPPELRKKLDPRAQRGHVVAYLGPSKGWRLWLPDTDTFVDLAMVRFPDELKDVPTVPTKPKPLPPPSPPEINNPSSPAVLQSPSAKPVPSQAKSKLSLTHIMNLFWLGDFDQEVEFSNQELIIDKILELCHFYVISIPSTFKQAMKSPEREEWLKAIAVELNNLEEMRVWAVAQLPSDKKALNGRWVFATKPGTDGSNVRFKARFVAKGFTQVAGVDFNATFAPTTTFVSLRLLLTVAAAHRWPVHSFDFVAAYLNLPIDEEIWLKPPEGMDVPPGQALKLEKALYGTRQAARCWWIHLKNLLDKFGYSPSQYDNSLYILRRPDRHGVIWLHVDDGVVTGSNREILSQLEPDLKDILKIKWENKLTSIVGLSVERLPTGFVLSQGGLIDSILDSHWDLGLTAATPLPPNFNATKDTEGKHEDSGKYLSIIGSLSYLAVGTRPDICFAVNYLARFAAKPGVEHWKGLRHLINYVAGSRQQRLKLFPKSDSRQLKTFADASWGGEFARSTYGVFITFMNSPILWISRRQVLVAASTCQAEYMALGVATRQTLWVRHLLKDVLQRDYVGHLFCDNQSAVHVAIDDSSNKRTRHTDRDFYITNESLFQGKTTLQWVPTAEQLADIFTKSLGREPFVKLQGRIMG</sequence>
<feature type="compositionally biased region" description="Polar residues" evidence="18">
    <location>
        <begin position="514"/>
        <end position="533"/>
    </location>
</feature>